<dbReference type="PROSITE" id="PS51257">
    <property type="entry name" value="PROKAR_LIPOPROTEIN"/>
    <property type="match status" value="1"/>
</dbReference>
<organism evidence="2 3">
    <name type="scientific">Streptomyces carminius</name>
    <dbReference type="NCBI Taxonomy" id="2665496"/>
    <lineage>
        <taxon>Bacteria</taxon>
        <taxon>Bacillati</taxon>
        <taxon>Actinomycetota</taxon>
        <taxon>Actinomycetes</taxon>
        <taxon>Kitasatosporales</taxon>
        <taxon>Streptomycetaceae</taxon>
        <taxon>Streptomyces</taxon>
    </lineage>
</organism>
<feature type="signal peptide" evidence="1">
    <location>
        <begin position="1"/>
        <end position="22"/>
    </location>
</feature>
<keyword evidence="3" id="KW-1185">Reference proteome</keyword>
<dbReference type="RefSeq" id="WP_100203773.1">
    <property type="nucleotide sequence ID" value="NZ_PGGW01000064.1"/>
</dbReference>
<dbReference type="AlphaFoldDB" id="A0A2M8LUC7"/>
<proteinExistence type="predicted"/>
<reference evidence="2 3" key="1">
    <citation type="submission" date="2017-11" db="EMBL/GenBank/DDBJ databases">
        <title>Streptomyces carmine sp. nov., a novel actinomycete isolated from Sophora alopecuroides in Xinjiang, China.</title>
        <authorList>
            <person name="Wang Y."/>
            <person name="Luo X."/>
            <person name="Wan C."/>
            <person name="Zhang L."/>
        </authorList>
    </citation>
    <scope>NUCLEOTIDE SEQUENCE [LARGE SCALE GENOMIC DNA]</scope>
    <source>
        <strain evidence="2 3">TRM SA0054</strain>
    </source>
</reference>
<evidence type="ECO:0000313" key="3">
    <source>
        <dbReference type="Proteomes" id="UP000230407"/>
    </source>
</evidence>
<feature type="chain" id="PRO_5038347511" description="Lipoprotein" evidence="1">
    <location>
        <begin position="23"/>
        <end position="396"/>
    </location>
</feature>
<dbReference type="EMBL" id="PGGW01000064">
    <property type="protein sequence ID" value="PJE95565.1"/>
    <property type="molecule type" value="Genomic_DNA"/>
</dbReference>
<protein>
    <recommendedName>
        <fullName evidence="4">Lipoprotein</fullName>
    </recommendedName>
</protein>
<accession>A0A2M8LUC7</accession>
<dbReference type="Proteomes" id="UP000230407">
    <property type="component" value="Unassembled WGS sequence"/>
</dbReference>
<evidence type="ECO:0008006" key="4">
    <source>
        <dbReference type="Google" id="ProtNLM"/>
    </source>
</evidence>
<evidence type="ECO:0000313" key="2">
    <source>
        <dbReference type="EMBL" id="PJE95565.1"/>
    </source>
</evidence>
<name>A0A2M8LUC7_9ACTN</name>
<keyword evidence="1" id="KW-0732">Signal</keyword>
<comment type="caution">
    <text evidence="2">The sequence shown here is derived from an EMBL/GenBank/DDBJ whole genome shotgun (WGS) entry which is preliminary data.</text>
</comment>
<gene>
    <name evidence="2" type="ORF">CUT44_22630</name>
</gene>
<evidence type="ECO:0000256" key="1">
    <source>
        <dbReference type="SAM" id="SignalP"/>
    </source>
</evidence>
<sequence length="396" mass="41520">MTVTRKSLAAAGCALLIAASTACGSAAPADAESRARRAVEKLGEWETVTVTTALDASAGDIRAFARHGLPVPGLPVPGLAGTGTAAGPVDAPLLSRVETVLTIGADGPLKDVREAEHVDSALMVNLGGKDLAGYKAIGDGFYVRVNWDRLAPELDWRDDTVNRGAELAAAADGLPSSLAAARDLFRGRWVRVDPREFERFATVAGVRYGEAATRLADEAELLLSARAQHRVLESVREVLDEHAVFRDGGRRDGADRVTVALPAREAVRDLTAALAPLEGDFGGIGAWSGLLDDVPEKGRITLELELRGGVLSGLTVDLGQFAAGGPDGAQGERGARGTGKLPLTLTFAPGQAVRVDTPPAAKRLEPQDVVGAVLYTELAERRTERQDTEEPGKPVP</sequence>